<sequence>MQSPHIEQLAQSFAALDESSKASFCIWIAIQVRDVLAPEEAQRVEISQAVATLQAWEAGSPITGDHLNEHLMNANDEGLYAELDHELSGANTAIEAVGGSVCYIAWMAYRRAGERLPDGIDQVNDDFITWIVQQAVDCRAVTYEACLSAIRKLASK</sequence>
<evidence type="ECO:0008006" key="3">
    <source>
        <dbReference type="Google" id="ProtNLM"/>
    </source>
</evidence>
<evidence type="ECO:0000313" key="2">
    <source>
        <dbReference type="Proteomes" id="UP000524450"/>
    </source>
</evidence>
<name>A0A840FZ86_9BURK</name>
<comment type="caution">
    <text evidence="1">The sequence shown here is derived from an EMBL/GenBank/DDBJ whole genome shotgun (WGS) entry which is preliminary data.</text>
</comment>
<organism evidence="1 2">
    <name type="scientific">Variovorax guangxiensis</name>
    <dbReference type="NCBI Taxonomy" id="1775474"/>
    <lineage>
        <taxon>Bacteria</taxon>
        <taxon>Pseudomonadati</taxon>
        <taxon>Pseudomonadota</taxon>
        <taxon>Betaproteobacteria</taxon>
        <taxon>Burkholderiales</taxon>
        <taxon>Comamonadaceae</taxon>
        <taxon>Variovorax</taxon>
    </lineage>
</organism>
<dbReference type="InterPro" id="IPR025674">
    <property type="entry name" value="Imm6"/>
</dbReference>
<gene>
    <name evidence="1" type="ORF">GGD71_006879</name>
</gene>
<proteinExistence type="predicted"/>
<dbReference type="Proteomes" id="UP000524450">
    <property type="component" value="Unassembled WGS sequence"/>
</dbReference>
<dbReference type="EMBL" id="JACIFZ010000019">
    <property type="protein sequence ID" value="MBB4226062.1"/>
    <property type="molecule type" value="Genomic_DNA"/>
</dbReference>
<dbReference type="AlphaFoldDB" id="A0A840FZ86"/>
<accession>A0A840FZ86</accession>
<protein>
    <recommendedName>
        <fullName evidence="3">DUF416 family protein</fullName>
    </recommendedName>
</protein>
<dbReference type="RefSeq" id="WP_184642740.1">
    <property type="nucleotide sequence ID" value="NZ_JACIFZ010000019.1"/>
</dbReference>
<reference evidence="1 2" key="1">
    <citation type="submission" date="2020-08" db="EMBL/GenBank/DDBJ databases">
        <title>Genomic Encyclopedia of Type Strains, Phase IV (KMG-V): Genome sequencing to study the core and pangenomes of soil and plant-associated prokaryotes.</title>
        <authorList>
            <person name="Whitman W."/>
        </authorList>
    </citation>
    <scope>NUCLEOTIDE SEQUENCE [LARGE SCALE GENOMIC DNA]</scope>
    <source>
        <strain evidence="1 2">34/80</strain>
    </source>
</reference>
<evidence type="ECO:0000313" key="1">
    <source>
        <dbReference type="EMBL" id="MBB4226062.1"/>
    </source>
</evidence>
<dbReference type="Pfam" id="PF14434">
    <property type="entry name" value="Imm6"/>
    <property type="match status" value="1"/>
</dbReference>